<protein>
    <submittedName>
        <fullName evidence="1">Uncharacterized protein</fullName>
    </submittedName>
</protein>
<evidence type="ECO:0000313" key="2">
    <source>
        <dbReference type="Proteomes" id="UP001367508"/>
    </source>
</evidence>
<sequence length="152" mass="16971">MFKGRDMKFGAGLGHYAGVLPERKEAFWVTFTQVDESTTNNNTHGVSFRVCNVLKRDHHSNPLMVRLDGSQRLHVGKPCITLFNDDGKCMTSFSQLVRSSYMHFDRLQIPIANVISGGVPGNLQNEAEKFLPIGNSVMSRGTWSADLKGRNE</sequence>
<name>A0AAN9M7H3_CANGL</name>
<organism evidence="1 2">
    <name type="scientific">Canavalia gladiata</name>
    <name type="common">Sword bean</name>
    <name type="synonym">Dolichos gladiatus</name>
    <dbReference type="NCBI Taxonomy" id="3824"/>
    <lineage>
        <taxon>Eukaryota</taxon>
        <taxon>Viridiplantae</taxon>
        <taxon>Streptophyta</taxon>
        <taxon>Embryophyta</taxon>
        <taxon>Tracheophyta</taxon>
        <taxon>Spermatophyta</taxon>
        <taxon>Magnoliopsida</taxon>
        <taxon>eudicotyledons</taxon>
        <taxon>Gunneridae</taxon>
        <taxon>Pentapetalae</taxon>
        <taxon>rosids</taxon>
        <taxon>fabids</taxon>
        <taxon>Fabales</taxon>
        <taxon>Fabaceae</taxon>
        <taxon>Papilionoideae</taxon>
        <taxon>50 kb inversion clade</taxon>
        <taxon>NPAAA clade</taxon>
        <taxon>indigoferoid/millettioid clade</taxon>
        <taxon>Phaseoleae</taxon>
        <taxon>Canavalia</taxon>
    </lineage>
</organism>
<dbReference type="EMBL" id="JAYMYQ010000002">
    <property type="protein sequence ID" value="KAK7349705.1"/>
    <property type="molecule type" value="Genomic_DNA"/>
</dbReference>
<dbReference type="Proteomes" id="UP001367508">
    <property type="component" value="Unassembled WGS sequence"/>
</dbReference>
<proteinExistence type="predicted"/>
<dbReference type="AlphaFoldDB" id="A0AAN9M7H3"/>
<keyword evidence="2" id="KW-1185">Reference proteome</keyword>
<gene>
    <name evidence="1" type="ORF">VNO77_07294</name>
</gene>
<comment type="caution">
    <text evidence="1">The sequence shown here is derived from an EMBL/GenBank/DDBJ whole genome shotgun (WGS) entry which is preliminary data.</text>
</comment>
<evidence type="ECO:0000313" key="1">
    <source>
        <dbReference type="EMBL" id="KAK7349705.1"/>
    </source>
</evidence>
<reference evidence="1 2" key="1">
    <citation type="submission" date="2024-01" db="EMBL/GenBank/DDBJ databases">
        <title>The genomes of 5 underutilized Papilionoideae crops provide insights into root nodulation and disease resistanc.</title>
        <authorList>
            <person name="Jiang F."/>
        </authorList>
    </citation>
    <scope>NUCLEOTIDE SEQUENCE [LARGE SCALE GENOMIC DNA]</scope>
    <source>
        <strain evidence="1">LVBAO_FW01</strain>
        <tissue evidence="1">Leaves</tissue>
    </source>
</reference>
<accession>A0AAN9M7H3</accession>